<evidence type="ECO:0000259" key="2">
    <source>
        <dbReference type="Pfam" id="PF19843"/>
    </source>
</evidence>
<evidence type="ECO:0000313" key="3">
    <source>
        <dbReference type="EMBL" id="EWT05815.1"/>
    </source>
</evidence>
<feature type="compositionally biased region" description="Polar residues" evidence="1">
    <location>
        <begin position="1"/>
        <end position="12"/>
    </location>
</feature>
<gene>
    <name evidence="3" type="ORF">N864_01945</name>
</gene>
<protein>
    <recommendedName>
        <fullName evidence="2">DUF6318 domain-containing protein</fullName>
    </recommendedName>
</protein>
<accession>W9GI86</accession>
<organism evidence="3 4">
    <name type="scientific">Intrasporangium chromatireducens Q5-1</name>
    <dbReference type="NCBI Taxonomy" id="584657"/>
    <lineage>
        <taxon>Bacteria</taxon>
        <taxon>Bacillati</taxon>
        <taxon>Actinomycetota</taxon>
        <taxon>Actinomycetes</taxon>
        <taxon>Micrococcales</taxon>
        <taxon>Intrasporangiaceae</taxon>
        <taxon>Intrasporangium</taxon>
    </lineage>
</organism>
<evidence type="ECO:0000256" key="1">
    <source>
        <dbReference type="SAM" id="MobiDB-lite"/>
    </source>
</evidence>
<dbReference type="EMBL" id="AWQS01000085">
    <property type="protein sequence ID" value="EWT05815.1"/>
    <property type="molecule type" value="Genomic_DNA"/>
</dbReference>
<evidence type="ECO:0000313" key="4">
    <source>
        <dbReference type="Proteomes" id="UP000019494"/>
    </source>
</evidence>
<dbReference type="AlphaFoldDB" id="W9GI86"/>
<feature type="domain" description="DUF6318" evidence="2">
    <location>
        <begin position="18"/>
        <end position="146"/>
    </location>
</feature>
<name>W9GI86_9MICO</name>
<dbReference type="RefSeq" id="WP_034716717.1">
    <property type="nucleotide sequence ID" value="NZ_AWQS01000085.1"/>
</dbReference>
<dbReference type="InterPro" id="IPR046281">
    <property type="entry name" value="DUF6318"/>
</dbReference>
<dbReference type="Proteomes" id="UP000019494">
    <property type="component" value="Unassembled WGS sequence"/>
</dbReference>
<dbReference type="OrthoDB" id="4870685at2"/>
<keyword evidence="4" id="KW-1185">Reference proteome</keyword>
<feature type="compositionally biased region" description="Basic and acidic residues" evidence="1">
    <location>
        <begin position="19"/>
        <end position="28"/>
    </location>
</feature>
<sequence length="152" mass="16809">MPPTTASPTTNEDPVLAKIPKEARPETPEGAKAFANFYMKQVNQAFTEAEPSVLEGLASADCKMCKAFHEGAKDLEQRGIHHKGQSIEPTSVSVQQYDDAVRTVLVWTTQHSVPVVDEKGQKVDQTKSGKGIFLATLTFDKRWQIQRLQVAK</sequence>
<comment type="caution">
    <text evidence="3">The sequence shown here is derived from an EMBL/GenBank/DDBJ whole genome shotgun (WGS) entry which is preliminary data.</text>
</comment>
<dbReference type="Pfam" id="PF19843">
    <property type="entry name" value="DUF6318"/>
    <property type="match status" value="1"/>
</dbReference>
<proteinExistence type="predicted"/>
<feature type="region of interest" description="Disordered" evidence="1">
    <location>
        <begin position="1"/>
        <end position="28"/>
    </location>
</feature>
<reference evidence="4" key="1">
    <citation type="submission" date="2013-08" db="EMBL/GenBank/DDBJ databases">
        <title>Intrasporangium oryzae NRRL B-24470.</title>
        <authorList>
            <person name="Liu H."/>
            <person name="Wang G."/>
        </authorList>
    </citation>
    <scope>NUCLEOTIDE SEQUENCE [LARGE SCALE GENOMIC DNA]</scope>
    <source>
        <strain evidence="4">Q5-1</strain>
    </source>
</reference>